<organism evidence="1 2">
    <name type="scientific">Batillaria attramentaria</name>
    <dbReference type="NCBI Taxonomy" id="370345"/>
    <lineage>
        <taxon>Eukaryota</taxon>
        <taxon>Metazoa</taxon>
        <taxon>Spiralia</taxon>
        <taxon>Lophotrochozoa</taxon>
        <taxon>Mollusca</taxon>
        <taxon>Gastropoda</taxon>
        <taxon>Caenogastropoda</taxon>
        <taxon>Sorbeoconcha</taxon>
        <taxon>Cerithioidea</taxon>
        <taxon>Batillariidae</taxon>
        <taxon>Batillaria</taxon>
    </lineage>
</organism>
<evidence type="ECO:0000313" key="2">
    <source>
        <dbReference type="Proteomes" id="UP001519460"/>
    </source>
</evidence>
<reference evidence="1 2" key="1">
    <citation type="journal article" date="2023" name="Sci. Data">
        <title>Genome assembly of the Korean intertidal mud-creeper Batillaria attramentaria.</title>
        <authorList>
            <person name="Patra A.K."/>
            <person name="Ho P.T."/>
            <person name="Jun S."/>
            <person name="Lee S.J."/>
            <person name="Kim Y."/>
            <person name="Won Y.J."/>
        </authorList>
    </citation>
    <scope>NUCLEOTIDE SEQUENCE [LARGE SCALE GENOMIC DNA]</scope>
    <source>
        <strain evidence="1">Wonlab-2016</strain>
    </source>
</reference>
<name>A0ABD0JRB4_9CAEN</name>
<gene>
    <name evidence="1" type="ORF">BaRGS_00031296</name>
</gene>
<dbReference type="AlphaFoldDB" id="A0ABD0JRB4"/>
<evidence type="ECO:0000313" key="1">
    <source>
        <dbReference type="EMBL" id="KAK7477472.1"/>
    </source>
</evidence>
<accession>A0ABD0JRB4</accession>
<comment type="caution">
    <text evidence="1">The sequence shown here is derived from an EMBL/GenBank/DDBJ whole genome shotgun (WGS) entry which is preliminary data.</text>
</comment>
<proteinExistence type="predicted"/>
<sequence length="129" mass="14323">MKFVALSCMHTHSHTDSFRSDLPTNSATAAAANNSTRHHQDTTHTHTLFSWRLLAQRQQSVWQQPLALAAPLWDSVEPHPQGSLIDKKAHGCGWWCRTCDGTPGHTPHTAGPAPALRRFVQCVQESRVP</sequence>
<dbReference type="EMBL" id="JACVVK020000349">
    <property type="protein sequence ID" value="KAK7477472.1"/>
    <property type="molecule type" value="Genomic_DNA"/>
</dbReference>
<dbReference type="Proteomes" id="UP001519460">
    <property type="component" value="Unassembled WGS sequence"/>
</dbReference>
<keyword evidence="2" id="KW-1185">Reference proteome</keyword>
<protein>
    <submittedName>
        <fullName evidence="1">Uncharacterized protein</fullName>
    </submittedName>
</protein>